<evidence type="ECO:0000256" key="3">
    <source>
        <dbReference type="SAM" id="SignalP"/>
    </source>
</evidence>
<feature type="region of interest" description="Disordered" evidence="2">
    <location>
        <begin position="562"/>
        <end position="611"/>
    </location>
</feature>
<feature type="compositionally biased region" description="Basic and acidic residues" evidence="2">
    <location>
        <begin position="723"/>
        <end position="735"/>
    </location>
</feature>
<feature type="coiled-coil region" evidence="1">
    <location>
        <begin position="138"/>
        <end position="204"/>
    </location>
</feature>
<evidence type="ECO:0008006" key="6">
    <source>
        <dbReference type="Google" id="ProtNLM"/>
    </source>
</evidence>
<feature type="compositionally biased region" description="Polar residues" evidence="2">
    <location>
        <begin position="980"/>
        <end position="989"/>
    </location>
</feature>
<feature type="region of interest" description="Disordered" evidence="2">
    <location>
        <begin position="950"/>
        <end position="996"/>
    </location>
</feature>
<feature type="compositionally biased region" description="Basic and acidic residues" evidence="2">
    <location>
        <begin position="832"/>
        <end position="855"/>
    </location>
</feature>
<dbReference type="AlphaFoldDB" id="A0A8C4QKE0"/>
<proteinExistence type="predicted"/>
<organism evidence="4 5">
    <name type="scientific">Eptatretus burgeri</name>
    <name type="common">Inshore hagfish</name>
    <dbReference type="NCBI Taxonomy" id="7764"/>
    <lineage>
        <taxon>Eukaryota</taxon>
        <taxon>Metazoa</taxon>
        <taxon>Chordata</taxon>
        <taxon>Craniata</taxon>
        <taxon>Vertebrata</taxon>
        <taxon>Cyclostomata</taxon>
        <taxon>Myxini</taxon>
        <taxon>Myxiniformes</taxon>
        <taxon>Myxinidae</taxon>
        <taxon>Eptatretinae</taxon>
        <taxon>Eptatretus</taxon>
    </lineage>
</organism>
<reference evidence="4" key="2">
    <citation type="submission" date="2025-09" db="UniProtKB">
        <authorList>
            <consortium name="Ensembl"/>
        </authorList>
    </citation>
    <scope>IDENTIFICATION</scope>
</reference>
<feature type="region of interest" description="Disordered" evidence="2">
    <location>
        <begin position="803"/>
        <end position="899"/>
    </location>
</feature>
<dbReference type="Ensembl" id="ENSEBUT00000016427.1">
    <property type="protein sequence ID" value="ENSEBUP00000015851.1"/>
    <property type="gene ID" value="ENSEBUG00000009951.1"/>
</dbReference>
<evidence type="ECO:0000256" key="2">
    <source>
        <dbReference type="SAM" id="MobiDB-lite"/>
    </source>
</evidence>
<dbReference type="Proteomes" id="UP000694388">
    <property type="component" value="Unplaced"/>
</dbReference>
<dbReference type="GO" id="GO:0005813">
    <property type="term" value="C:centrosome"/>
    <property type="evidence" value="ECO:0007669"/>
    <property type="project" value="TreeGrafter"/>
</dbReference>
<dbReference type="GO" id="GO:0060287">
    <property type="term" value="P:epithelial cilium movement involved in determination of left/right asymmetry"/>
    <property type="evidence" value="ECO:0007669"/>
    <property type="project" value="TreeGrafter"/>
</dbReference>
<name>A0A8C4QKE0_EPTBU</name>
<evidence type="ECO:0000256" key="1">
    <source>
        <dbReference type="SAM" id="Coils"/>
    </source>
</evidence>
<feature type="chain" id="PRO_5034925011" description="Trichohyalin-like" evidence="3">
    <location>
        <begin position="26"/>
        <end position="996"/>
    </location>
</feature>
<feature type="signal peptide" evidence="3">
    <location>
        <begin position="1"/>
        <end position="25"/>
    </location>
</feature>
<feature type="compositionally biased region" description="Basic and acidic residues" evidence="2">
    <location>
        <begin position="588"/>
        <end position="611"/>
    </location>
</feature>
<feature type="compositionally biased region" description="Basic and acidic residues" evidence="2">
    <location>
        <begin position="562"/>
        <end position="581"/>
    </location>
</feature>
<dbReference type="InterPro" id="IPR055289">
    <property type="entry name" value="OFD1"/>
</dbReference>
<protein>
    <recommendedName>
        <fullName evidence="6">Trichohyalin-like</fullName>
    </recommendedName>
</protein>
<keyword evidence="1" id="KW-0175">Coiled coil</keyword>
<feature type="coiled-coil region" evidence="1">
    <location>
        <begin position="270"/>
        <end position="371"/>
    </location>
</feature>
<dbReference type="PANTHER" id="PTHR39063:SF1">
    <property type="entry name" value="OFD1 CENTRIOLE AND CENTRIOLAR SATELLITE PROTEIN"/>
    <property type="match status" value="1"/>
</dbReference>
<feature type="compositionally biased region" description="Basic and acidic residues" evidence="2">
    <location>
        <begin position="803"/>
        <end position="822"/>
    </location>
</feature>
<keyword evidence="3" id="KW-0732">Signal</keyword>
<accession>A0A8C4QKE0</accession>
<feature type="region of interest" description="Disordered" evidence="2">
    <location>
        <begin position="713"/>
        <end position="744"/>
    </location>
</feature>
<dbReference type="GO" id="GO:0005576">
    <property type="term" value="C:extracellular region"/>
    <property type="evidence" value="ECO:0007669"/>
    <property type="project" value="GOC"/>
</dbReference>
<evidence type="ECO:0000313" key="4">
    <source>
        <dbReference type="Ensembl" id="ENSEBUP00000015851.1"/>
    </source>
</evidence>
<sequence>MLLLFEYVLPLLCSFAFINFQVLSCSDLIRLLRVNPHFDLRASMEKEESEGYPGGLLWTLLSEAVSRMVRDMRDSDTQTETSPTASFEMLGQVDRRFFNTNVGGKRLAFGTGCGGGGHLEVRLSAYQQQLKENLRVDMERQVQVAKEAEGARVRAEEKERARRENECLRREASAQLMTQMTGLREEHRKEIEKLKTHHEDAERVLHTQRHDLLQQMDSILKQQQDLTSRRLSWEKKQREQSESIFQRELRLDVREREYDHRLQTDLQRIRSIVQEELQQRLQDADEAEKRNKREGERLFGVEQSLQSELDTAKQCVTSLQEELVVSQAQVSNEAEQCDRLQKELLAAEEKLRRTNEETTQLSTECGQLQDELRVQLDMNRKLQLQDERCGQLQKMFDLRESQICDLNLQLKTARHALECEISSNHLKGTNSAHILTHAEPQFKLPKSSFNFPSHSSFMTDQVLATNDEEVRREDCFASKKLQRTDGSGMDGVMSRRRGSVKNPEVEPAFFPLPEFLEATWSRVRALETEAEVLNKQRLLVKDWSHHINLNWKQRDKLQELRKSNDPPKHLEGPSDHDWEKPVDEEEERFMSQDSCKERTGERTWESHDNQKRVGQPKWDVWKQTQDQYFNWHKDQDGDKLLHCERHEDVGRGTHKKHQSKEIAAMCQMRERNEKWDHKWIVSSGAQYEGCEYVCDNGAGYKNGGSEMKQHLNTPWEGLQDDGDVNRRQKSKKAEEVNENGQRFDSAVRTREWRWTEMEDVKEMKEDERRKANKNILEETQVGMEREKLEEMNVRAIIKEVDDKDKENKNVEEEHVKNYRNEAKEEEEEDVKDMEKDMEKDRKVEEELDDRAEVEKTMVNGLEIGEIDEKREKMEDEDGRNEIMEDEVEEDMDEEENEMFEDRENAIKEVMINNEKTILEPDKEMVVVVNAEERGHSVMVEVQQSLHNDLQTELGKTLDKEGGIPDDAQTADDLEEGFLSESFSRGSASLPQDDDFW</sequence>
<reference evidence="4" key="1">
    <citation type="submission" date="2025-08" db="UniProtKB">
        <authorList>
            <consortium name="Ensembl"/>
        </authorList>
    </citation>
    <scope>IDENTIFICATION</scope>
</reference>
<evidence type="ECO:0000313" key="5">
    <source>
        <dbReference type="Proteomes" id="UP000694388"/>
    </source>
</evidence>
<feature type="compositionally biased region" description="Acidic residues" evidence="2">
    <location>
        <begin position="968"/>
        <end position="977"/>
    </location>
</feature>
<dbReference type="GO" id="GO:0036064">
    <property type="term" value="C:ciliary basal body"/>
    <property type="evidence" value="ECO:0007669"/>
    <property type="project" value="TreeGrafter"/>
</dbReference>
<feature type="compositionally biased region" description="Acidic residues" evidence="2">
    <location>
        <begin position="874"/>
        <end position="898"/>
    </location>
</feature>
<keyword evidence="5" id="KW-1185">Reference proteome</keyword>
<dbReference type="PANTHER" id="PTHR39063">
    <property type="entry name" value="ORAL-FACIAL-DIGITAL SYNDROME 1 PROTEIN HOMOLOG"/>
    <property type="match status" value="1"/>
</dbReference>